<evidence type="ECO:0000256" key="1">
    <source>
        <dbReference type="PROSITE-ProRule" id="PRU00047"/>
    </source>
</evidence>
<evidence type="ECO:0000313" key="6">
    <source>
        <dbReference type="Proteomes" id="UP001159363"/>
    </source>
</evidence>
<accession>A0ABQ9H331</accession>
<keyword evidence="6" id="KW-1185">Reference proteome</keyword>
<proteinExistence type="predicted"/>
<keyword evidence="3" id="KW-0812">Transmembrane</keyword>
<gene>
    <name evidence="5" type="ORF">PR048_019167</name>
</gene>
<reference evidence="5 6" key="1">
    <citation type="submission" date="2023-02" db="EMBL/GenBank/DDBJ databases">
        <title>LHISI_Scaffold_Assembly.</title>
        <authorList>
            <person name="Stuart O.P."/>
            <person name="Cleave R."/>
            <person name="Magrath M.J.L."/>
            <person name="Mikheyev A.S."/>
        </authorList>
    </citation>
    <scope>NUCLEOTIDE SEQUENCE [LARGE SCALE GENOMIC DNA]</scope>
    <source>
        <strain evidence="5">Daus_M_001</strain>
        <tissue evidence="5">Leg muscle</tissue>
    </source>
</reference>
<comment type="caution">
    <text evidence="5">The sequence shown here is derived from an EMBL/GenBank/DDBJ whole genome shotgun (WGS) entry which is preliminary data.</text>
</comment>
<keyword evidence="3" id="KW-1133">Transmembrane helix</keyword>
<name>A0ABQ9H331_9NEOP</name>
<feature type="domain" description="CCHC-type" evidence="4">
    <location>
        <begin position="134"/>
        <end position="147"/>
    </location>
</feature>
<feature type="transmembrane region" description="Helical" evidence="3">
    <location>
        <begin position="6"/>
        <end position="24"/>
    </location>
</feature>
<dbReference type="Proteomes" id="UP001159363">
    <property type="component" value="Chromosome 6"/>
</dbReference>
<keyword evidence="1" id="KW-0862">Zinc</keyword>
<evidence type="ECO:0000256" key="2">
    <source>
        <dbReference type="SAM" id="MobiDB-lite"/>
    </source>
</evidence>
<protein>
    <recommendedName>
        <fullName evidence="4">CCHC-type domain-containing protein</fullName>
    </recommendedName>
</protein>
<evidence type="ECO:0000313" key="5">
    <source>
        <dbReference type="EMBL" id="KAJ8878586.1"/>
    </source>
</evidence>
<evidence type="ECO:0000259" key="4">
    <source>
        <dbReference type="PROSITE" id="PS50158"/>
    </source>
</evidence>
<dbReference type="InterPro" id="IPR001878">
    <property type="entry name" value="Znf_CCHC"/>
</dbReference>
<dbReference type="EMBL" id="JARBHB010000007">
    <property type="protein sequence ID" value="KAJ8878586.1"/>
    <property type="molecule type" value="Genomic_DNA"/>
</dbReference>
<organism evidence="5 6">
    <name type="scientific">Dryococelus australis</name>
    <dbReference type="NCBI Taxonomy" id="614101"/>
    <lineage>
        <taxon>Eukaryota</taxon>
        <taxon>Metazoa</taxon>
        <taxon>Ecdysozoa</taxon>
        <taxon>Arthropoda</taxon>
        <taxon>Hexapoda</taxon>
        <taxon>Insecta</taxon>
        <taxon>Pterygota</taxon>
        <taxon>Neoptera</taxon>
        <taxon>Polyneoptera</taxon>
        <taxon>Phasmatodea</taxon>
        <taxon>Verophasmatodea</taxon>
        <taxon>Anareolatae</taxon>
        <taxon>Phasmatidae</taxon>
        <taxon>Eurycanthinae</taxon>
        <taxon>Dryococelus</taxon>
    </lineage>
</organism>
<keyword evidence="1" id="KW-0863">Zinc-finger</keyword>
<keyword evidence="3" id="KW-0472">Membrane</keyword>
<keyword evidence="1" id="KW-0479">Metal-binding</keyword>
<dbReference type="PROSITE" id="PS50158">
    <property type="entry name" value="ZF_CCHC"/>
    <property type="match status" value="1"/>
</dbReference>
<feature type="region of interest" description="Disordered" evidence="2">
    <location>
        <begin position="150"/>
        <end position="197"/>
    </location>
</feature>
<sequence length="409" mass="46439">MAKQNYVHVNALSFILLIVSNVYLDDIGECTRVKEAWLALEEIAQGMEYISKIQDLDRKVRKSGIVFTDQVLALIFLMGLPMDKYEVFLRSLERDEESLSTKFVNTRLLIEEKRMNREAEERNNQLREQRIWICYACGEKEHIAKSCVHHRDGNKGRGERPAGEDKTREINKSGASVKDISSHDTPSELTENMTEETGGWRTLANQRARLSTVLYIPNLSDNPISVSCIEGMGKSICFEKGCDKIIDRQKGEILFKAIRNKDAIKGNGEASRAYDTIWHRRLCHCHEGFFAKILVIGIKDSSEDSKVCEVVIQGKTKCKKFPVKTNCRTTKCLELIHSDVGGAQYYLTFTDDYSNHATVANSKQGDHLWQEPGEESGCGTRSWETVDEIITNYGETLEDVCSAKKQAKY</sequence>
<feature type="compositionally biased region" description="Basic and acidic residues" evidence="2">
    <location>
        <begin position="150"/>
        <end position="171"/>
    </location>
</feature>
<evidence type="ECO:0000256" key="3">
    <source>
        <dbReference type="SAM" id="Phobius"/>
    </source>
</evidence>